<dbReference type="Gene3D" id="3.90.1340.10">
    <property type="entry name" value="Phage tail collar domain"/>
    <property type="match status" value="1"/>
</dbReference>
<accession>A0A377RSQ4</accession>
<gene>
    <name evidence="2" type="ORF">FHI69_28355</name>
</gene>
<dbReference type="InterPro" id="IPR011083">
    <property type="entry name" value="Phage_tail_collar_dom"/>
</dbReference>
<dbReference type="AlphaFoldDB" id="A0A377RSQ4"/>
<organism evidence="2 3">
    <name type="scientific">Janthinobacterium lividum</name>
    <dbReference type="NCBI Taxonomy" id="29581"/>
    <lineage>
        <taxon>Bacteria</taxon>
        <taxon>Pseudomonadati</taxon>
        <taxon>Pseudomonadota</taxon>
        <taxon>Betaproteobacteria</taxon>
        <taxon>Burkholderiales</taxon>
        <taxon>Oxalobacteraceae</taxon>
        <taxon>Janthinobacterium</taxon>
    </lineage>
</organism>
<evidence type="ECO:0000259" key="1">
    <source>
        <dbReference type="Pfam" id="PF07484"/>
    </source>
</evidence>
<name>A0A377RSQ4_9BURK</name>
<protein>
    <submittedName>
        <fullName evidence="2">Phage tail protein</fullName>
    </submittedName>
</protein>
<dbReference type="Proteomes" id="UP000305681">
    <property type="component" value="Unassembled WGS sequence"/>
</dbReference>
<sequence>MTSPYLGEIQVFGFNFTPYGWASCNGATLQIQQYSALFALIGTQYGGNGTTTFQLPNFTGRAPCSQGQGPGLTPRVMGETFGTNSVTLNATEMPNHAHQLNVYRQPTAALQHNTPLPGDGLIALGGTSAFVPATPPNVSLSPTAIGSAGGGQSHENRQPMLALNFCIALQGEFPSFD</sequence>
<feature type="domain" description="Phage tail collar" evidence="1">
    <location>
        <begin position="7"/>
        <end position="63"/>
    </location>
</feature>
<proteinExistence type="predicted"/>
<comment type="caution">
    <text evidence="2">The sequence shown here is derived from an EMBL/GenBank/DDBJ whole genome shotgun (WGS) entry which is preliminary data.</text>
</comment>
<dbReference type="EMBL" id="VDGE01000025">
    <property type="protein sequence ID" value="TNC71455.1"/>
    <property type="molecule type" value="Genomic_DNA"/>
</dbReference>
<dbReference type="SUPFAM" id="SSF88874">
    <property type="entry name" value="Receptor-binding domain of short tail fibre protein gp12"/>
    <property type="match status" value="1"/>
</dbReference>
<evidence type="ECO:0000313" key="2">
    <source>
        <dbReference type="EMBL" id="TNC71455.1"/>
    </source>
</evidence>
<dbReference type="Pfam" id="PF07484">
    <property type="entry name" value="Collar"/>
    <property type="match status" value="1"/>
</dbReference>
<dbReference type="InterPro" id="IPR037053">
    <property type="entry name" value="Phage_tail_collar_dom_sf"/>
</dbReference>
<dbReference type="RefSeq" id="WP_128142371.1">
    <property type="nucleotide sequence ID" value="NZ_UGJG01000004.1"/>
</dbReference>
<reference evidence="2 3" key="1">
    <citation type="submission" date="2019-06" db="EMBL/GenBank/DDBJ databases">
        <title>Genome sequence of Janthinobacterium lividum UCD_MED1.</title>
        <authorList>
            <person name="De Leon M.E."/>
            <person name="Jospin G."/>
        </authorList>
    </citation>
    <scope>NUCLEOTIDE SEQUENCE [LARGE SCALE GENOMIC DNA]</scope>
    <source>
        <strain evidence="2 3">UCD_MED1</strain>
    </source>
</reference>
<evidence type="ECO:0000313" key="3">
    <source>
        <dbReference type="Proteomes" id="UP000305681"/>
    </source>
</evidence>